<evidence type="ECO:0000313" key="3">
    <source>
        <dbReference type="Proteomes" id="UP000499080"/>
    </source>
</evidence>
<keyword evidence="3" id="KW-1185">Reference proteome</keyword>
<reference evidence="2 3" key="1">
    <citation type="journal article" date="2019" name="Sci. Rep.">
        <title>Orb-weaving spider Araneus ventricosus genome elucidates the spidroin gene catalogue.</title>
        <authorList>
            <person name="Kono N."/>
            <person name="Nakamura H."/>
            <person name="Ohtoshi R."/>
            <person name="Moran D.A.P."/>
            <person name="Shinohara A."/>
            <person name="Yoshida Y."/>
            <person name="Fujiwara M."/>
            <person name="Mori M."/>
            <person name="Tomita M."/>
            <person name="Arakawa K."/>
        </authorList>
    </citation>
    <scope>NUCLEOTIDE SEQUENCE [LARGE SCALE GENOMIC DNA]</scope>
</reference>
<protein>
    <submittedName>
        <fullName evidence="2">Uncharacterized protein</fullName>
    </submittedName>
</protein>
<dbReference type="EMBL" id="BGPR01018705">
    <property type="protein sequence ID" value="GBN79922.1"/>
    <property type="molecule type" value="Genomic_DNA"/>
</dbReference>
<evidence type="ECO:0000256" key="1">
    <source>
        <dbReference type="SAM" id="MobiDB-lite"/>
    </source>
</evidence>
<comment type="caution">
    <text evidence="2">The sequence shown here is derived from an EMBL/GenBank/DDBJ whole genome shotgun (WGS) entry which is preliminary data.</text>
</comment>
<accession>A0A4Y2RVN3</accession>
<gene>
    <name evidence="2" type="ORF">AVEN_15718_1</name>
</gene>
<organism evidence="2 3">
    <name type="scientific">Araneus ventricosus</name>
    <name type="common">Orbweaver spider</name>
    <name type="synonym">Epeira ventricosa</name>
    <dbReference type="NCBI Taxonomy" id="182803"/>
    <lineage>
        <taxon>Eukaryota</taxon>
        <taxon>Metazoa</taxon>
        <taxon>Ecdysozoa</taxon>
        <taxon>Arthropoda</taxon>
        <taxon>Chelicerata</taxon>
        <taxon>Arachnida</taxon>
        <taxon>Araneae</taxon>
        <taxon>Araneomorphae</taxon>
        <taxon>Entelegynae</taxon>
        <taxon>Araneoidea</taxon>
        <taxon>Araneidae</taxon>
        <taxon>Araneus</taxon>
    </lineage>
</organism>
<evidence type="ECO:0000313" key="2">
    <source>
        <dbReference type="EMBL" id="GBN79922.1"/>
    </source>
</evidence>
<name>A0A4Y2RVN3_ARAVE</name>
<sequence length="133" mass="14733">MSPCCGVEAWREGCQLRCQSESPWTIRPILPLRLRRPGRAREQATAAGAGGPAREREGQLRVRGRREILPGGWITSPCSWIGRSVAVVGLDDCRSGRHAVSRERHFVSITADLFVSCRCCSVLRTMLASEGNW</sequence>
<dbReference type="AlphaFoldDB" id="A0A4Y2RVN3"/>
<feature type="region of interest" description="Disordered" evidence="1">
    <location>
        <begin position="38"/>
        <end position="57"/>
    </location>
</feature>
<dbReference type="Proteomes" id="UP000499080">
    <property type="component" value="Unassembled WGS sequence"/>
</dbReference>
<proteinExistence type="predicted"/>